<dbReference type="InterPro" id="IPR036265">
    <property type="entry name" value="HIT-like_sf"/>
</dbReference>
<proteinExistence type="inferred from homology"/>
<dbReference type="InterPro" id="IPR005850">
    <property type="entry name" value="GalP_Utransf_C"/>
</dbReference>
<dbReference type="Gene3D" id="3.30.428.10">
    <property type="entry name" value="HIT-like"/>
    <property type="match status" value="2"/>
</dbReference>
<dbReference type="EMBL" id="AEPZ01000010">
    <property type="protein sequence ID" value="EFU81558.1"/>
    <property type="molecule type" value="Genomic_DNA"/>
</dbReference>
<accession>E6M510</accession>
<organism evidence="15 16">
    <name type="scientific">Mobiluncus holmesii ATCC 35242</name>
    <dbReference type="NCBI Taxonomy" id="887899"/>
    <lineage>
        <taxon>Bacteria</taxon>
        <taxon>Bacillati</taxon>
        <taxon>Actinomycetota</taxon>
        <taxon>Actinomycetes</taxon>
        <taxon>Actinomycetales</taxon>
        <taxon>Actinomycetaceae</taxon>
        <taxon>Mobiluncus</taxon>
    </lineage>
</organism>
<evidence type="ECO:0000256" key="1">
    <source>
        <dbReference type="ARBA" id="ARBA00001947"/>
    </source>
</evidence>
<keyword evidence="9" id="KW-0119">Carbohydrate metabolism</keyword>
<keyword evidence="7" id="KW-0862">Zinc</keyword>
<comment type="cofactor">
    <cofactor evidence="1">
        <name>Zn(2+)</name>
        <dbReference type="ChEBI" id="CHEBI:29105"/>
    </cofactor>
</comment>
<dbReference type="UniPathway" id="UPA00214"/>
<keyword evidence="4 15" id="KW-0808">Transferase</keyword>
<feature type="region of interest" description="Disordered" evidence="12">
    <location>
        <begin position="32"/>
        <end position="64"/>
    </location>
</feature>
<gene>
    <name evidence="15" type="primary">galT</name>
    <name evidence="15" type="ORF">HMPREF0576_1400</name>
</gene>
<name>E6M510_9ACTO</name>
<evidence type="ECO:0000313" key="15">
    <source>
        <dbReference type="EMBL" id="EFU81558.1"/>
    </source>
</evidence>
<dbReference type="PANTHER" id="PTHR11943">
    <property type="entry name" value="GALACTOSE-1-PHOSPHATE URIDYLYLTRANSFERASE"/>
    <property type="match status" value="1"/>
</dbReference>
<dbReference type="InterPro" id="IPR005849">
    <property type="entry name" value="GalP_Utransf_N"/>
</dbReference>
<evidence type="ECO:0000256" key="5">
    <source>
        <dbReference type="ARBA" id="ARBA00022695"/>
    </source>
</evidence>
<dbReference type="Pfam" id="PF02744">
    <property type="entry name" value="GalP_UDP_tr_C"/>
    <property type="match status" value="1"/>
</dbReference>
<sequence length="420" mass="46466">MMEHLVRKTAIKLADGRDLFYFDDSEPYVSGRATRRCDDPRPLPPRFESGDARGTSGPIMRRDPLTGDWIPMAAHRMNRTFLPPADANPLGPARPGATYQDGEIPDTDYDVVVFENRFPSLLEVPGVSNAETHPDGQDLFCERPANGRCEVVCFGPDLHTNLVSMGPQRMQTVIAAWADRTAALSALPQIKQVFVFENHGEDIGVTLSHPHGQIYAYPYLTPKTAAMLRQARALGQKTGDPEVNLIASVRDAELQAGTRVVAENAHWVLYVPVAARWPIEFHLVPRRIVPDFAALDAAQREALADIYLKMMIVANHFHREPARGEDAQPGAYLPVNYISAWHQAPLSPADGRAQLGLHCEFFSFLRAPGKLKYLAGSESGMGAWISDTTPEKIATRARQAARECVELDAFAGLDYPTTFR</sequence>
<comment type="similarity">
    <text evidence="2">Belongs to the galactose-1-phosphate uridylyltransferase type 1 family.</text>
</comment>
<keyword evidence="6" id="KW-0479">Metal-binding</keyword>
<evidence type="ECO:0000256" key="12">
    <source>
        <dbReference type="SAM" id="MobiDB-lite"/>
    </source>
</evidence>
<dbReference type="Pfam" id="PF01087">
    <property type="entry name" value="GalP_UDP_transf"/>
    <property type="match status" value="1"/>
</dbReference>
<evidence type="ECO:0000256" key="11">
    <source>
        <dbReference type="PIRSR" id="PIRSR000808-1"/>
    </source>
</evidence>
<dbReference type="GO" id="GO:0008108">
    <property type="term" value="F:UDP-glucose:hexose-1-phosphate uridylyltransferase activity"/>
    <property type="evidence" value="ECO:0007669"/>
    <property type="project" value="UniProtKB-UniRule"/>
</dbReference>
<dbReference type="SUPFAM" id="SSF54197">
    <property type="entry name" value="HIT-like"/>
    <property type="match status" value="2"/>
</dbReference>
<evidence type="ECO:0000259" key="13">
    <source>
        <dbReference type="Pfam" id="PF01087"/>
    </source>
</evidence>
<evidence type="ECO:0000256" key="9">
    <source>
        <dbReference type="ARBA" id="ARBA00023277"/>
    </source>
</evidence>
<evidence type="ECO:0000256" key="3">
    <source>
        <dbReference type="ARBA" id="ARBA00016340"/>
    </source>
</evidence>
<dbReference type="GO" id="GO:0008270">
    <property type="term" value="F:zinc ion binding"/>
    <property type="evidence" value="ECO:0007669"/>
    <property type="project" value="InterPro"/>
</dbReference>
<evidence type="ECO:0000256" key="7">
    <source>
        <dbReference type="ARBA" id="ARBA00022833"/>
    </source>
</evidence>
<feature type="domain" description="Galactose-1-phosphate uridyl transferase C-terminal" evidence="14">
    <location>
        <begin position="250"/>
        <end position="361"/>
    </location>
</feature>
<feature type="active site" description="Tele-UMP-histidine intermediate" evidence="11">
    <location>
        <position position="211"/>
    </location>
</feature>
<dbReference type="NCBIfam" id="TIGR00209">
    <property type="entry name" value="galT_1"/>
    <property type="match status" value="1"/>
</dbReference>
<dbReference type="HOGENOM" id="CLU_029960_1_1_11"/>
<evidence type="ECO:0000256" key="4">
    <source>
        <dbReference type="ARBA" id="ARBA00022679"/>
    </source>
</evidence>
<keyword evidence="5 15" id="KW-0548">Nucleotidyltransferase</keyword>
<evidence type="ECO:0000256" key="10">
    <source>
        <dbReference type="NCBIfam" id="TIGR00209"/>
    </source>
</evidence>
<dbReference type="PIRSF" id="PIRSF000808">
    <property type="entry name" value="GalT"/>
    <property type="match status" value="1"/>
</dbReference>
<feature type="domain" description="Galactose-1-phosphate uridyl transferase N-terminal" evidence="13">
    <location>
        <begin position="61"/>
        <end position="220"/>
    </location>
</feature>
<comment type="caution">
    <text evidence="15">The sequence shown here is derived from an EMBL/GenBank/DDBJ whole genome shotgun (WGS) entry which is preliminary data.</text>
</comment>
<dbReference type="AlphaFoldDB" id="E6M510"/>
<keyword evidence="16" id="KW-1185">Reference proteome</keyword>
<dbReference type="Proteomes" id="UP000003343">
    <property type="component" value="Unassembled WGS sequence"/>
</dbReference>
<evidence type="ECO:0000259" key="14">
    <source>
        <dbReference type="Pfam" id="PF02744"/>
    </source>
</evidence>
<evidence type="ECO:0000256" key="2">
    <source>
        <dbReference type="ARBA" id="ARBA00010951"/>
    </source>
</evidence>
<dbReference type="InterPro" id="IPR001937">
    <property type="entry name" value="GalP_UDPtransf1"/>
</dbReference>
<dbReference type="GO" id="GO:0033499">
    <property type="term" value="P:galactose catabolic process via UDP-galactose, Leloir pathway"/>
    <property type="evidence" value="ECO:0007669"/>
    <property type="project" value="TreeGrafter"/>
</dbReference>
<dbReference type="PANTHER" id="PTHR11943:SF1">
    <property type="entry name" value="GALACTOSE-1-PHOSPHATE URIDYLYLTRANSFERASE"/>
    <property type="match status" value="1"/>
</dbReference>
<protein>
    <recommendedName>
        <fullName evidence="3 10">Galactose-1-phosphate uridylyltransferase</fullName>
        <ecNumber evidence="10">2.7.7.12</ecNumber>
    </recommendedName>
</protein>
<keyword evidence="8" id="KW-0299">Galactose metabolism</keyword>
<dbReference type="EC" id="2.7.7.12" evidence="10"/>
<evidence type="ECO:0000313" key="16">
    <source>
        <dbReference type="Proteomes" id="UP000003343"/>
    </source>
</evidence>
<reference evidence="15 16" key="1">
    <citation type="submission" date="2010-12" db="EMBL/GenBank/DDBJ databases">
        <authorList>
            <person name="Muzny D."/>
            <person name="Qin X."/>
            <person name="Deng J."/>
            <person name="Jiang H."/>
            <person name="Liu Y."/>
            <person name="Qu J."/>
            <person name="Song X.-Z."/>
            <person name="Zhang L."/>
            <person name="Thornton R."/>
            <person name="Coyle M."/>
            <person name="Francisco L."/>
            <person name="Jackson L."/>
            <person name="Javaid M."/>
            <person name="Korchina V."/>
            <person name="Kovar C."/>
            <person name="Mata R."/>
            <person name="Mathew T."/>
            <person name="Ngo R."/>
            <person name="Nguyen L."/>
            <person name="Nguyen N."/>
            <person name="Okwuonu G."/>
            <person name="Ongeri F."/>
            <person name="Pham C."/>
            <person name="Simmons D."/>
            <person name="Wilczek-Boney K."/>
            <person name="Hale W."/>
            <person name="Jakkamsetti A."/>
            <person name="Pham P."/>
            <person name="Ruth R."/>
            <person name="San Lucas F."/>
            <person name="Warren J."/>
            <person name="Zhang J."/>
            <person name="Zhao Z."/>
            <person name="Zhou C."/>
            <person name="Zhu D."/>
            <person name="Lee S."/>
            <person name="Bess C."/>
            <person name="Blankenburg K."/>
            <person name="Forbes L."/>
            <person name="Fu Q."/>
            <person name="Gubbala S."/>
            <person name="Hirani K."/>
            <person name="Jayaseelan J.C."/>
            <person name="Lara F."/>
            <person name="Munidasa M."/>
            <person name="Palculict T."/>
            <person name="Patil S."/>
            <person name="Pu L.-L."/>
            <person name="Saada N."/>
            <person name="Tang L."/>
            <person name="Weissenberger G."/>
            <person name="Zhu Y."/>
            <person name="Hemphill L."/>
            <person name="Shang Y."/>
            <person name="Youmans B."/>
            <person name="Ayvaz T."/>
            <person name="Ross M."/>
            <person name="Santibanez J."/>
            <person name="Aqrawi P."/>
            <person name="Gross S."/>
            <person name="Joshi V."/>
            <person name="Fowler G."/>
            <person name="Nazareth L."/>
            <person name="Reid J."/>
            <person name="Worley K."/>
            <person name="Petrosino J."/>
            <person name="Highlander S."/>
            <person name="Gibbs R."/>
        </authorList>
    </citation>
    <scope>NUCLEOTIDE SEQUENCE [LARGE SCALE GENOMIC DNA]</scope>
    <source>
        <strain evidence="15 16">ATCC 35242</strain>
    </source>
</reference>
<dbReference type="GO" id="GO:0005737">
    <property type="term" value="C:cytoplasm"/>
    <property type="evidence" value="ECO:0007669"/>
    <property type="project" value="TreeGrafter"/>
</dbReference>
<evidence type="ECO:0000256" key="6">
    <source>
        <dbReference type="ARBA" id="ARBA00022723"/>
    </source>
</evidence>
<evidence type="ECO:0000256" key="8">
    <source>
        <dbReference type="ARBA" id="ARBA00023144"/>
    </source>
</evidence>